<protein>
    <submittedName>
        <fullName evidence="1">Uncharacterized protein</fullName>
    </submittedName>
</protein>
<reference evidence="1" key="1">
    <citation type="journal article" date="2023" name="Science">
        <title>Genome structures resolve the early diversification of teleost fishes.</title>
        <authorList>
            <person name="Parey E."/>
            <person name="Louis A."/>
            <person name="Montfort J."/>
            <person name="Bouchez O."/>
            <person name="Roques C."/>
            <person name="Iampietro C."/>
            <person name="Lluch J."/>
            <person name="Castinel A."/>
            <person name="Donnadieu C."/>
            <person name="Desvignes T."/>
            <person name="Floi Bucao C."/>
            <person name="Jouanno E."/>
            <person name="Wen M."/>
            <person name="Mejri S."/>
            <person name="Dirks R."/>
            <person name="Jansen H."/>
            <person name="Henkel C."/>
            <person name="Chen W.J."/>
            <person name="Zahm M."/>
            <person name="Cabau C."/>
            <person name="Klopp C."/>
            <person name="Thompson A.W."/>
            <person name="Robinson-Rechavi M."/>
            <person name="Braasch I."/>
            <person name="Lecointre G."/>
            <person name="Bobe J."/>
            <person name="Postlethwait J.H."/>
            <person name="Berthelot C."/>
            <person name="Roest Crollius H."/>
            <person name="Guiguen Y."/>
        </authorList>
    </citation>
    <scope>NUCLEOTIDE SEQUENCE</scope>
    <source>
        <strain evidence="1">WJC10195</strain>
    </source>
</reference>
<dbReference type="EMBL" id="JAINUF010000012">
    <property type="protein sequence ID" value="KAJ8345669.1"/>
    <property type="molecule type" value="Genomic_DNA"/>
</dbReference>
<keyword evidence="2" id="KW-1185">Reference proteome</keyword>
<gene>
    <name evidence="1" type="ORF">SKAU_G00298620</name>
</gene>
<dbReference type="AlphaFoldDB" id="A0A9Q1EV75"/>
<name>A0A9Q1EV75_SYNKA</name>
<organism evidence="1 2">
    <name type="scientific">Synaphobranchus kaupii</name>
    <name type="common">Kaup's arrowtooth eel</name>
    <dbReference type="NCBI Taxonomy" id="118154"/>
    <lineage>
        <taxon>Eukaryota</taxon>
        <taxon>Metazoa</taxon>
        <taxon>Chordata</taxon>
        <taxon>Craniata</taxon>
        <taxon>Vertebrata</taxon>
        <taxon>Euteleostomi</taxon>
        <taxon>Actinopterygii</taxon>
        <taxon>Neopterygii</taxon>
        <taxon>Teleostei</taxon>
        <taxon>Anguilliformes</taxon>
        <taxon>Synaphobranchidae</taxon>
        <taxon>Synaphobranchus</taxon>
    </lineage>
</organism>
<evidence type="ECO:0000313" key="1">
    <source>
        <dbReference type="EMBL" id="KAJ8345669.1"/>
    </source>
</evidence>
<proteinExistence type="predicted"/>
<dbReference type="OrthoDB" id="8952447at2759"/>
<evidence type="ECO:0000313" key="2">
    <source>
        <dbReference type="Proteomes" id="UP001152622"/>
    </source>
</evidence>
<dbReference type="Proteomes" id="UP001152622">
    <property type="component" value="Chromosome 12"/>
</dbReference>
<sequence>MDALTKMYGQPHCLALQNIAKLMDGANMASGDMKSFCMFALIPIPTLIDLSEWLEYDIQIQEDNVHSSGHYRREFAPKKRGQHKEERPAKATILLSREKPYDFGTKSSEQQLQITPAKVTDRAKAYCPYCDNNDHFVNGCANFKVLSKESKKVGLRLTNAAGTLVEHI</sequence>
<accession>A0A9Q1EV75</accession>
<comment type="caution">
    <text evidence="1">The sequence shown here is derived from an EMBL/GenBank/DDBJ whole genome shotgun (WGS) entry which is preliminary data.</text>
</comment>